<dbReference type="RefSeq" id="WP_042545372.1">
    <property type="nucleotide sequence ID" value="NZ_JXSQ01000038.1"/>
</dbReference>
<dbReference type="Proteomes" id="UP000032120">
    <property type="component" value="Unassembled WGS sequence"/>
</dbReference>
<feature type="transmembrane region" description="Helical" evidence="1">
    <location>
        <begin position="133"/>
        <end position="150"/>
    </location>
</feature>
<name>A0A0D0HUY2_9MICO</name>
<evidence type="ECO:0000313" key="3">
    <source>
        <dbReference type="Proteomes" id="UP000032120"/>
    </source>
</evidence>
<feature type="transmembrane region" description="Helical" evidence="1">
    <location>
        <begin position="156"/>
        <end position="177"/>
    </location>
</feature>
<feature type="transmembrane region" description="Helical" evidence="1">
    <location>
        <begin position="103"/>
        <end position="121"/>
    </location>
</feature>
<feature type="transmembrane region" description="Helical" evidence="1">
    <location>
        <begin position="78"/>
        <end position="97"/>
    </location>
</feature>
<dbReference type="AlphaFoldDB" id="A0A0D0HUY2"/>
<accession>A0A0D0HUY2</accession>
<dbReference type="Pfam" id="PF03729">
    <property type="entry name" value="DUF308"/>
    <property type="match status" value="1"/>
</dbReference>
<keyword evidence="1" id="KW-1133">Transmembrane helix</keyword>
<dbReference type="EMBL" id="JXSQ01000038">
    <property type="protein sequence ID" value="KIP51411.1"/>
    <property type="molecule type" value="Genomic_DNA"/>
</dbReference>
<evidence type="ECO:0008006" key="4">
    <source>
        <dbReference type="Google" id="ProtNLM"/>
    </source>
</evidence>
<dbReference type="InterPro" id="IPR005325">
    <property type="entry name" value="DUF308_memb"/>
</dbReference>
<evidence type="ECO:0000313" key="2">
    <source>
        <dbReference type="EMBL" id="KIP51411.1"/>
    </source>
</evidence>
<evidence type="ECO:0000256" key="1">
    <source>
        <dbReference type="SAM" id="Phobius"/>
    </source>
</evidence>
<keyword evidence="1" id="KW-0812">Transmembrane</keyword>
<keyword evidence="1" id="KW-0472">Membrane</keyword>
<protein>
    <recommendedName>
        <fullName evidence="4">DUF308 domain-containing protein</fullName>
    </recommendedName>
</protein>
<sequence>MSQTAGVTKRAVDPSLLPPRWTRVLRSAVLFIVGLVITFTATFHEQLGFDLSVVAAALGVIGVVHLVEAVFRRGRSGIPIATALGLLSLLAATLLVILGNELAFVVVIAAWALASALLEFLGSTILPGSRQDSTLVGAAGLLLALTVLLSRGDLVAVIGFFGAYAVIAGVFLGIAAFDTRRATASEDVAQGTAVNA</sequence>
<gene>
    <name evidence="2" type="ORF">SD72_15475</name>
</gene>
<dbReference type="OrthoDB" id="4990983at2"/>
<proteinExistence type="predicted"/>
<feature type="transmembrane region" description="Helical" evidence="1">
    <location>
        <begin position="49"/>
        <end position="71"/>
    </location>
</feature>
<keyword evidence="3" id="KW-1185">Reference proteome</keyword>
<feature type="transmembrane region" description="Helical" evidence="1">
    <location>
        <begin position="24"/>
        <end position="43"/>
    </location>
</feature>
<organism evidence="2 3">
    <name type="scientific">Leucobacter komagatae</name>
    <dbReference type="NCBI Taxonomy" id="55969"/>
    <lineage>
        <taxon>Bacteria</taxon>
        <taxon>Bacillati</taxon>
        <taxon>Actinomycetota</taxon>
        <taxon>Actinomycetes</taxon>
        <taxon>Micrococcales</taxon>
        <taxon>Microbacteriaceae</taxon>
        <taxon>Leucobacter</taxon>
    </lineage>
</organism>
<comment type="caution">
    <text evidence="2">The sequence shown here is derived from an EMBL/GenBank/DDBJ whole genome shotgun (WGS) entry which is preliminary data.</text>
</comment>
<reference evidence="2 3" key="1">
    <citation type="submission" date="2015-01" db="EMBL/GenBank/DDBJ databases">
        <title>Draft genome sequence of Leucobacter komagatae strain VKM ST2845.</title>
        <authorList>
            <person name="Karlyshev A.V."/>
            <person name="Kudryashova E.B."/>
        </authorList>
    </citation>
    <scope>NUCLEOTIDE SEQUENCE [LARGE SCALE GENOMIC DNA]</scope>
    <source>
        <strain evidence="2 3">VKM ST2845</strain>
    </source>
</reference>